<evidence type="ECO:0000313" key="3">
    <source>
        <dbReference type="Proteomes" id="UP000444721"/>
    </source>
</evidence>
<feature type="compositionally biased region" description="Basic and acidic residues" evidence="1">
    <location>
        <begin position="824"/>
        <end position="835"/>
    </location>
</feature>
<organism evidence="2 3">
    <name type="scientific">Naegleria fowleri</name>
    <name type="common">Brain eating amoeba</name>
    <dbReference type="NCBI Taxonomy" id="5763"/>
    <lineage>
        <taxon>Eukaryota</taxon>
        <taxon>Discoba</taxon>
        <taxon>Heterolobosea</taxon>
        <taxon>Tetramitia</taxon>
        <taxon>Eutetramitia</taxon>
        <taxon>Vahlkampfiidae</taxon>
        <taxon>Naegleria</taxon>
    </lineage>
</organism>
<proteinExistence type="predicted"/>
<feature type="region of interest" description="Disordered" evidence="1">
    <location>
        <begin position="1"/>
        <end position="24"/>
    </location>
</feature>
<dbReference type="GeneID" id="68115534"/>
<feature type="region of interest" description="Disordered" evidence="1">
    <location>
        <begin position="187"/>
        <end position="295"/>
    </location>
</feature>
<feature type="compositionally biased region" description="Basic and acidic residues" evidence="1">
    <location>
        <begin position="60"/>
        <end position="78"/>
    </location>
</feature>
<feature type="region of interest" description="Disordered" evidence="1">
    <location>
        <begin position="642"/>
        <end position="748"/>
    </location>
</feature>
<dbReference type="OrthoDB" id="10546706at2759"/>
<feature type="compositionally biased region" description="Polar residues" evidence="1">
    <location>
        <begin position="514"/>
        <end position="530"/>
    </location>
</feature>
<protein>
    <submittedName>
        <fullName evidence="2">Uncharacterized protein</fullName>
    </submittedName>
</protein>
<feature type="region of interest" description="Disordered" evidence="1">
    <location>
        <begin position="56"/>
        <end position="94"/>
    </location>
</feature>
<gene>
    <name evidence="2" type="ORF">FDP41_008316</name>
</gene>
<feature type="compositionally biased region" description="Basic residues" evidence="1">
    <location>
        <begin position="240"/>
        <end position="249"/>
    </location>
</feature>
<feature type="compositionally biased region" description="Basic and acidic residues" evidence="1">
    <location>
        <begin position="250"/>
        <end position="260"/>
    </location>
</feature>
<dbReference type="VEuPathDB" id="AmoebaDB:FDP41_008316"/>
<feature type="compositionally biased region" description="Basic residues" evidence="1">
    <location>
        <begin position="272"/>
        <end position="291"/>
    </location>
</feature>
<reference evidence="2 3" key="1">
    <citation type="journal article" date="2019" name="Sci. Rep.">
        <title>Nanopore sequencing improves the draft genome of the human pathogenic amoeba Naegleria fowleri.</title>
        <authorList>
            <person name="Liechti N."/>
            <person name="Schurch N."/>
            <person name="Bruggmann R."/>
            <person name="Wittwer M."/>
        </authorList>
    </citation>
    <scope>NUCLEOTIDE SEQUENCE [LARGE SCALE GENOMIC DNA]</scope>
    <source>
        <strain evidence="2 3">ATCC 30894</strain>
    </source>
</reference>
<feature type="region of interest" description="Disordered" evidence="1">
    <location>
        <begin position="389"/>
        <end position="537"/>
    </location>
</feature>
<feature type="compositionally biased region" description="Polar residues" evidence="1">
    <location>
        <begin position="884"/>
        <end position="895"/>
    </location>
</feature>
<dbReference type="EMBL" id="VFQX01000060">
    <property type="protein sequence ID" value="KAF0973612.1"/>
    <property type="molecule type" value="Genomic_DNA"/>
</dbReference>
<feature type="compositionally biased region" description="Polar residues" evidence="1">
    <location>
        <begin position="467"/>
        <end position="488"/>
    </location>
</feature>
<evidence type="ECO:0000256" key="1">
    <source>
        <dbReference type="SAM" id="MobiDB-lite"/>
    </source>
</evidence>
<dbReference type="OMA" id="KFWRANR"/>
<feature type="compositionally biased region" description="Pro residues" evidence="1">
    <location>
        <begin position="899"/>
        <end position="909"/>
    </location>
</feature>
<accession>A0A6A5BFM5</accession>
<dbReference type="VEuPathDB" id="AmoebaDB:NfTy_090550"/>
<keyword evidence="3" id="KW-1185">Reference proteome</keyword>
<feature type="compositionally biased region" description="Polar residues" evidence="1">
    <location>
        <begin position="852"/>
        <end position="869"/>
    </location>
</feature>
<feature type="compositionally biased region" description="Basic and acidic residues" evidence="1">
    <location>
        <begin position="580"/>
        <end position="591"/>
    </location>
</feature>
<feature type="compositionally biased region" description="Polar residues" evidence="1">
    <location>
        <begin position="700"/>
        <end position="710"/>
    </location>
</feature>
<sequence>MKRPKHNAPQSIEDSIQRGFHHDGGARMMVDDEALNEISDREEQNEYIMYEEEIYESSSDDDRGQLNHVGDDGDEQFHHLTSNRSSSSDEDNRQDIQIKVQARKALKDSKHFLHSTTRNLEHKITFSQNNSLMNKMLESRARNKSVSIEKLLQQMMNRNSRDWFLDLSFEQCYSKIRNAMREITFKSERNKKRTTSSKSEGKNNALINLDKIDKPKKHFQHSSHQALDANDETTMTMMSKKQHKEKKHARTDNRNHRENPEGPPTSVTTPRKPLHKAPSKQLPKKQKKSRPVKPYQASEEEMIALESYFGPEMAMEILQHADIFVSFQKFWRANRKYRFNRKVQELRSMFQTTLFEMERAKLENYDTEDYARQIKYLAAQFCAEMNPSKPYTPGPLKQSQLKHDKHSFLHRKEDPTFLKKVKKKKKRESNNTTSPPQQQPSIDDPTMHEQPAVTTTPLRSDSFEGVSPSSTEHTSPNNEQQTTSSTPKRTPPIPSPSSAFKSPVKTIGSISPKHLTQSSNNNPEIVQPTTPKRMMPRKTFSSRVFKIQTKLGSNNNNNSDLQDSPEAKFTFDDALDSSEKDLIESDNKNESVHTSSTLASNVDCGSPRQTLDGFSHADNASSVEIHDMKELSGTNIRTSCEEKDMNQSLENVPENEDVNISRLSQIPPLSPILRRAPPPPVTDDQAEQDETKSSEGLLDQSGTSVDNHQSSDNEDEIVERRDDLESEDRVNQSSFSEDESTSSADLEFEQKLQMESKYFSPKILFMELEKANHNRLSSEVSSGPNSDLSDEEKFKELHILHKTDDDDFLPNTQNLITTPSFENGSERKSFKHLESKAGSALMEPNSIFKKLGTSNNSRDSQGNDNNSPPSRAELPPLDPIGVTLSRNTSSLSQEGSSTPRPPSRKPPQPSLSLEELVERDRTRFAEIENLVFSSDESSIIFQFDRNFVYSGFKN</sequence>
<feature type="compositionally biased region" description="Low complexity" evidence="1">
    <location>
        <begin position="430"/>
        <end position="441"/>
    </location>
</feature>
<name>A0A6A5BFM5_NAEFO</name>
<dbReference type="RefSeq" id="XP_044558325.1">
    <property type="nucleotide sequence ID" value="XM_044712157.1"/>
</dbReference>
<evidence type="ECO:0000313" key="2">
    <source>
        <dbReference type="EMBL" id="KAF0973612.1"/>
    </source>
</evidence>
<dbReference type="AlphaFoldDB" id="A0A6A5BFM5"/>
<feature type="region of interest" description="Disordered" evidence="1">
    <location>
        <begin position="849"/>
        <end position="915"/>
    </location>
</feature>
<comment type="caution">
    <text evidence="2">The sequence shown here is derived from an EMBL/GenBank/DDBJ whole genome shotgun (WGS) entry which is preliminary data.</text>
</comment>
<feature type="compositionally biased region" description="Basic and acidic residues" evidence="1">
    <location>
        <begin position="406"/>
        <end position="417"/>
    </location>
</feature>
<feature type="region of interest" description="Disordered" evidence="1">
    <location>
        <begin position="817"/>
        <end position="836"/>
    </location>
</feature>
<feature type="region of interest" description="Disordered" evidence="1">
    <location>
        <begin position="580"/>
        <end position="615"/>
    </location>
</feature>
<feature type="compositionally biased region" description="Basic and acidic residues" evidence="1">
    <location>
        <begin position="718"/>
        <end position="730"/>
    </location>
</feature>
<dbReference type="Proteomes" id="UP000444721">
    <property type="component" value="Unassembled WGS sequence"/>
</dbReference>